<feature type="transmembrane region" description="Helical" evidence="8">
    <location>
        <begin position="62"/>
        <end position="83"/>
    </location>
</feature>
<dbReference type="AlphaFoldDB" id="A0A923RNU5"/>
<feature type="domain" description="YidE/YbjL duplication" evidence="9">
    <location>
        <begin position="19"/>
        <end position="171"/>
    </location>
</feature>
<feature type="transmembrane region" description="Helical" evidence="8">
    <location>
        <begin position="37"/>
        <end position="56"/>
    </location>
</feature>
<feature type="domain" description="YidE/YbjL duplication" evidence="9">
    <location>
        <begin position="215"/>
        <end position="383"/>
    </location>
</feature>
<dbReference type="EMBL" id="JACOOR010000004">
    <property type="protein sequence ID" value="MBC5659740.1"/>
    <property type="molecule type" value="Genomic_DNA"/>
</dbReference>
<comment type="subcellular location">
    <subcellularLocation>
        <location evidence="1">Cell membrane</location>
        <topology evidence="1">Multi-pass membrane protein</topology>
    </subcellularLocation>
</comment>
<feature type="transmembrane region" description="Helical" evidence="8">
    <location>
        <begin position="12"/>
        <end position="30"/>
    </location>
</feature>
<evidence type="ECO:0000256" key="5">
    <source>
        <dbReference type="ARBA" id="ARBA00022692"/>
    </source>
</evidence>
<dbReference type="PANTHER" id="PTHR30445">
    <property type="entry name" value="K(+)_H(+) ANTIPORTER SUBUNIT KHTT"/>
    <property type="match status" value="1"/>
</dbReference>
<evidence type="ECO:0000313" key="11">
    <source>
        <dbReference type="Proteomes" id="UP000649345"/>
    </source>
</evidence>
<evidence type="ECO:0000256" key="4">
    <source>
        <dbReference type="ARBA" id="ARBA00022475"/>
    </source>
</evidence>
<evidence type="ECO:0000256" key="3">
    <source>
        <dbReference type="ARBA" id="ARBA00022448"/>
    </source>
</evidence>
<feature type="transmembrane region" description="Helical" evidence="8">
    <location>
        <begin position="304"/>
        <end position="325"/>
    </location>
</feature>
<reference evidence="10" key="1">
    <citation type="submission" date="2020-08" db="EMBL/GenBank/DDBJ databases">
        <title>Genome public.</title>
        <authorList>
            <person name="Liu C."/>
            <person name="Sun Q."/>
        </authorList>
    </citation>
    <scope>NUCLEOTIDE SEQUENCE</scope>
    <source>
        <strain evidence="10">NSJ-68</strain>
    </source>
</reference>
<evidence type="ECO:0000259" key="9">
    <source>
        <dbReference type="Pfam" id="PF06826"/>
    </source>
</evidence>
<feature type="transmembrane region" description="Helical" evidence="8">
    <location>
        <begin position="154"/>
        <end position="174"/>
    </location>
</feature>
<evidence type="ECO:0000313" key="10">
    <source>
        <dbReference type="EMBL" id="MBC5659740.1"/>
    </source>
</evidence>
<comment type="similarity">
    <text evidence="2">Belongs to the AAE transporter (TC 2.A.81) family.</text>
</comment>
<dbReference type="Proteomes" id="UP000649345">
    <property type="component" value="Unassembled WGS sequence"/>
</dbReference>
<gene>
    <name evidence="10" type="ORF">H8S44_08150</name>
</gene>
<feature type="transmembrane region" description="Helical" evidence="8">
    <location>
        <begin position="232"/>
        <end position="256"/>
    </location>
</feature>
<keyword evidence="4" id="KW-1003">Cell membrane</keyword>
<dbReference type="RefSeq" id="WP_186872047.1">
    <property type="nucleotide sequence ID" value="NZ_JACOOR010000004.1"/>
</dbReference>
<keyword evidence="3" id="KW-0813">Transport</keyword>
<proteinExistence type="inferred from homology"/>
<evidence type="ECO:0000256" key="1">
    <source>
        <dbReference type="ARBA" id="ARBA00004651"/>
    </source>
</evidence>
<feature type="transmembrane region" description="Helical" evidence="8">
    <location>
        <begin position="204"/>
        <end position="226"/>
    </location>
</feature>
<feature type="transmembrane region" description="Helical" evidence="8">
    <location>
        <begin position="365"/>
        <end position="386"/>
    </location>
</feature>
<evidence type="ECO:0000256" key="8">
    <source>
        <dbReference type="SAM" id="Phobius"/>
    </source>
</evidence>
<protein>
    <submittedName>
        <fullName evidence="10">Permease</fullName>
    </submittedName>
</protein>
<evidence type="ECO:0000256" key="6">
    <source>
        <dbReference type="ARBA" id="ARBA00022989"/>
    </source>
</evidence>
<accession>A0A923RNU5</accession>
<dbReference type="PANTHER" id="PTHR30445:SF3">
    <property type="entry name" value="TRANSPORT PROTEIN YIDE-RELATED"/>
    <property type="match status" value="1"/>
</dbReference>
<keyword evidence="6 8" id="KW-1133">Transmembrane helix</keyword>
<dbReference type="InterPro" id="IPR050144">
    <property type="entry name" value="AAE_transporter"/>
</dbReference>
<feature type="transmembrane region" description="Helical" evidence="8">
    <location>
        <begin position="95"/>
        <end position="117"/>
    </location>
</feature>
<keyword evidence="5 8" id="KW-0812">Transmembrane</keyword>
<feature type="transmembrane region" description="Helical" evidence="8">
    <location>
        <begin position="332"/>
        <end position="353"/>
    </location>
</feature>
<dbReference type="GO" id="GO:0005886">
    <property type="term" value="C:plasma membrane"/>
    <property type="evidence" value="ECO:0007669"/>
    <property type="project" value="UniProtKB-SubCell"/>
</dbReference>
<organism evidence="10 11">
    <name type="scientific">Anaerosacchariphilus hominis</name>
    <dbReference type="NCBI Taxonomy" id="2763017"/>
    <lineage>
        <taxon>Bacteria</taxon>
        <taxon>Bacillati</taxon>
        <taxon>Bacillota</taxon>
        <taxon>Clostridia</taxon>
        <taxon>Lachnospirales</taxon>
        <taxon>Lachnospiraceae</taxon>
        <taxon>Anaerosacchariphilus</taxon>
    </lineage>
</organism>
<evidence type="ECO:0000256" key="7">
    <source>
        <dbReference type="ARBA" id="ARBA00023136"/>
    </source>
</evidence>
<feature type="transmembrane region" description="Helical" evidence="8">
    <location>
        <begin position="277"/>
        <end position="298"/>
    </location>
</feature>
<comment type="caution">
    <text evidence="10">The sequence shown here is derived from an EMBL/GenBank/DDBJ whole genome shotgun (WGS) entry which is preliminary data.</text>
</comment>
<keyword evidence="11" id="KW-1185">Reference proteome</keyword>
<dbReference type="Pfam" id="PF06826">
    <property type="entry name" value="Asp-Al_Ex"/>
    <property type="match status" value="2"/>
</dbReference>
<sequence>MGIITWFQEMVLSNTLMMVFLIAVIGYLVGSIKICGLELGTAGILLVALVFGHFGVEIPSLVRELGLICFVTSVGFIAGPKFFRNFKNNATSYILLGLIVIGAGALTCVAIIKIFGIPTDISVGMMTGALTSTPGLAAALEATGSDAASVGYGIAYPFGVVGVVLFVQLIPKILKTDMAAERAQFEAAAGVDVAEFHKTKKEELFYADSMGFFPFSLAIAIGIILAKIEIPLPGGAVFSLGTSGGPLIAGLLLGHFGHFGKLSVQVEKHVLECLREFGLALFLLGAGSQAGAGFVEILKEHGALLFLYGALMTLVPMLLGYIFAVKVLHLSLFNTLGSICGGMTSTPALGTLIRVTETDDVASAYAATYPIALVAIVLASQFISIFL</sequence>
<dbReference type="InterPro" id="IPR006512">
    <property type="entry name" value="YidE_YbjL"/>
</dbReference>
<name>A0A923RNU5_9FIRM</name>
<evidence type="ECO:0000256" key="2">
    <source>
        <dbReference type="ARBA" id="ARBA00009854"/>
    </source>
</evidence>
<keyword evidence="7 8" id="KW-0472">Membrane</keyword>
<dbReference type="NCBIfam" id="TIGR01625">
    <property type="entry name" value="YidE_YbjL_dupl"/>
    <property type="match status" value="2"/>
</dbReference>